<accession>A0ABS9SN34</accession>
<dbReference type="InterPro" id="IPR050135">
    <property type="entry name" value="dGTPase-like"/>
</dbReference>
<evidence type="ECO:0000259" key="2">
    <source>
        <dbReference type="PROSITE" id="PS51831"/>
    </source>
</evidence>
<keyword evidence="4" id="KW-1185">Reference proteome</keyword>
<name>A0ABS9SN34_9BACT</name>
<dbReference type="InterPro" id="IPR027432">
    <property type="entry name" value="dGTP_triphosphohydrolase_C"/>
</dbReference>
<dbReference type="NCBIfam" id="TIGR01353">
    <property type="entry name" value="dGTP_triPase"/>
    <property type="match status" value="1"/>
</dbReference>
<proteinExistence type="predicted"/>
<reference evidence="3 4" key="1">
    <citation type="submission" date="2022-02" db="EMBL/GenBank/DDBJ databases">
        <authorList>
            <person name="Min J."/>
        </authorList>
    </citation>
    <scope>NUCLEOTIDE SEQUENCE [LARGE SCALE GENOMIC DNA]</scope>
    <source>
        <strain evidence="3 4">GR10-1</strain>
    </source>
</reference>
<dbReference type="SMART" id="SM00471">
    <property type="entry name" value="HDc"/>
    <property type="match status" value="1"/>
</dbReference>
<dbReference type="PANTHER" id="PTHR11373">
    <property type="entry name" value="DEOXYNUCLEOSIDE TRIPHOSPHATE TRIPHOSPHOHYDROLASE"/>
    <property type="match status" value="1"/>
</dbReference>
<comment type="caution">
    <text evidence="3">The sequence shown here is derived from an EMBL/GenBank/DDBJ whole genome shotgun (WGS) entry which is preliminary data.</text>
</comment>
<dbReference type="InterPro" id="IPR003607">
    <property type="entry name" value="HD/PDEase_dom"/>
</dbReference>
<dbReference type="Gene3D" id="1.10.3550.10">
    <property type="entry name" value="eoxyguanosinetriphosphate triphosphohydrolase domain-like"/>
    <property type="match status" value="1"/>
</dbReference>
<dbReference type="Gene3D" id="1.10.3210.10">
    <property type="entry name" value="Hypothetical protein af1432"/>
    <property type="match status" value="1"/>
</dbReference>
<protein>
    <submittedName>
        <fullName evidence="3">Deoxyguanosinetriphosphate triphosphohydrolase</fullName>
    </submittedName>
</protein>
<gene>
    <name evidence="3" type="ORF">MKP09_18740</name>
</gene>
<feature type="domain" description="HD" evidence="2">
    <location>
        <begin position="61"/>
        <end position="262"/>
    </location>
</feature>
<organism evidence="3 4">
    <name type="scientific">Niabella ginsengisoli</name>
    <dbReference type="NCBI Taxonomy" id="522298"/>
    <lineage>
        <taxon>Bacteria</taxon>
        <taxon>Pseudomonadati</taxon>
        <taxon>Bacteroidota</taxon>
        <taxon>Chitinophagia</taxon>
        <taxon>Chitinophagales</taxon>
        <taxon>Chitinophagaceae</taxon>
        <taxon>Niabella</taxon>
    </lineage>
</organism>
<dbReference type="NCBIfam" id="NF002205">
    <property type="entry name" value="PRK01096.1"/>
    <property type="match status" value="1"/>
</dbReference>
<evidence type="ECO:0000313" key="4">
    <source>
        <dbReference type="Proteomes" id="UP001202248"/>
    </source>
</evidence>
<evidence type="ECO:0000313" key="3">
    <source>
        <dbReference type="EMBL" id="MCH5599803.1"/>
    </source>
</evidence>
<dbReference type="Gene3D" id="1.10.3410.10">
    <property type="entry name" value="putative deoxyguanosinetriphosphate triphosphohydrolase like domain"/>
    <property type="match status" value="1"/>
</dbReference>
<keyword evidence="1" id="KW-0378">Hydrolase</keyword>
<dbReference type="Proteomes" id="UP001202248">
    <property type="component" value="Unassembled WGS sequence"/>
</dbReference>
<dbReference type="InterPro" id="IPR006261">
    <property type="entry name" value="dGTPase"/>
</dbReference>
<dbReference type="SUPFAM" id="SSF109604">
    <property type="entry name" value="HD-domain/PDEase-like"/>
    <property type="match status" value="1"/>
</dbReference>
<dbReference type="EMBL" id="JAKWBL010000004">
    <property type="protein sequence ID" value="MCH5599803.1"/>
    <property type="molecule type" value="Genomic_DNA"/>
</dbReference>
<dbReference type="Pfam" id="PF13286">
    <property type="entry name" value="HD_assoc"/>
    <property type="match status" value="1"/>
</dbReference>
<dbReference type="PROSITE" id="PS51831">
    <property type="entry name" value="HD"/>
    <property type="match status" value="1"/>
</dbReference>
<dbReference type="PANTHER" id="PTHR11373:SF32">
    <property type="entry name" value="DEOXYGUANOSINETRIPHOSPHATE TRIPHOSPHOHYDROLASE"/>
    <property type="match status" value="1"/>
</dbReference>
<sequence>MGITWNNCFSSKRYGIENTTQDRRSDFERDWDRIIFSSPFRRLQNKTQVFPLPEEIFVHNRLTHSLEVASVGRSLGGLIGEKIAALPEVKENVDAATFYNNELKYVVAAACLAHDLGNPAFGHSGEDAISKYFRRRDTEKPEDVAFKQLFSEAQWKDLTTFEGNANALRILTMHLNGRARGGFRLTYSTLGSIIKYPCESLASGSKSEVHRKKYGYFNVDEQVFLDITKELNMVAEQTDHALVYKRHPFVYIVEAADDICYNIIDLEDAHRLGLLTYEEVRDHFLEIIQYQTSDLERVKKIAEDLSDDPNEAIAYLRAKAIGVLISKCSEVFWQHRDTILLGTFNKSLTDAIPDMQEALEKIKQVSVEKIYNAKKVIELEIAGFRIMSGLVEDFVTAALTPKPERDKEHKKLLALLPQQFVFDEAGTPYEKVMRILDFISGMTDVYALKLYRKLRGIDV</sequence>
<dbReference type="InterPro" id="IPR006674">
    <property type="entry name" value="HD_domain"/>
</dbReference>
<dbReference type="InterPro" id="IPR026875">
    <property type="entry name" value="PHydrolase_assoc_dom"/>
</dbReference>
<dbReference type="Pfam" id="PF01966">
    <property type="entry name" value="HD"/>
    <property type="match status" value="1"/>
</dbReference>
<dbReference type="InterPro" id="IPR023293">
    <property type="entry name" value="dGTP_triP_hydro_central_sf"/>
</dbReference>
<dbReference type="RefSeq" id="WP_240831833.1">
    <property type="nucleotide sequence ID" value="NZ_JAKWBL010000004.1"/>
</dbReference>
<evidence type="ECO:0000256" key="1">
    <source>
        <dbReference type="ARBA" id="ARBA00022801"/>
    </source>
</evidence>